<dbReference type="SMART" id="SM01121">
    <property type="entry name" value="Dak1_2"/>
    <property type="match status" value="1"/>
</dbReference>
<dbReference type="InterPro" id="IPR019986">
    <property type="entry name" value="YloV-like"/>
</dbReference>
<dbReference type="PANTHER" id="PTHR33434:SF4">
    <property type="entry name" value="PHOSPHATASE PROTEIN"/>
    <property type="match status" value="1"/>
</dbReference>
<dbReference type="PATRIC" id="fig|1705561.3.peg.6416"/>
<dbReference type="OrthoDB" id="9760324at2"/>
<dbReference type="NCBIfam" id="TIGR03599">
    <property type="entry name" value="YloV"/>
    <property type="match status" value="1"/>
</dbReference>
<dbReference type="Pfam" id="PF02734">
    <property type="entry name" value="Dak2"/>
    <property type="match status" value="1"/>
</dbReference>
<dbReference type="Proteomes" id="UP000037688">
    <property type="component" value="Unassembled WGS sequence"/>
</dbReference>
<dbReference type="PANTHER" id="PTHR33434">
    <property type="entry name" value="DEGV DOMAIN-CONTAINING PROTEIN DR_1986-RELATED"/>
    <property type="match status" value="1"/>
</dbReference>
<keyword evidence="3" id="KW-1185">Reference proteome</keyword>
<dbReference type="GO" id="GO:0006071">
    <property type="term" value="P:glycerol metabolic process"/>
    <property type="evidence" value="ECO:0007669"/>
    <property type="project" value="InterPro"/>
</dbReference>
<dbReference type="Gene3D" id="1.25.40.340">
    <property type="match status" value="1"/>
</dbReference>
<evidence type="ECO:0000259" key="1">
    <source>
        <dbReference type="PROSITE" id="PS51480"/>
    </source>
</evidence>
<accession>A0A0N0UGN6</accession>
<dbReference type="InterPro" id="IPR050270">
    <property type="entry name" value="DegV_domain_contain"/>
</dbReference>
<comment type="caution">
    <text evidence="2">The sequence shown here is derived from an EMBL/GenBank/DDBJ whole genome shotgun (WGS) entry which is preliminary data.</text>
</comment>
<name>A0A0N0UGN6_9BACL</name>
<evidence type="ECO:0000313" key="3">
    <source>
        <dbReference type="Proteomes" id="UP000037688"/>
    </source>
</evidence>
<dbReference type="InterPro" id="IPR004007">
    <property type="entry name" value="DhaL_dom"/>
</dbReference>
<dbReference type="AlphaFoldDB" id="A0A0N0UGN6"/>
<dbReference type="InterPro" id="IPR036117">
    <property type="entry name" value="DhaL_dom_sf"/>
</dbReference>
<proteinExistence type="predicted"/>
<dbReference type="Pfam" id="PF13684">
    <property type="entry name" value="FakA-like_C"/>
    <property type="match status" value="1"/>
</dbReference>
<feature type="domain" description="DhaL" evidence="1">
    <location>
        <begin position="9"/>
        <end position="201"/>
    </location>
</feature>
<reference evidence="2 3" key="1">
    <citation type="submission" date="2015-08" db="EMBL/GenBank/DDBJ databases">
        <title>Draft genome sequence of cellulolytic and xylanolytic Paenibacillus sp. A59, isolated from a decaying forest soil from Patagonia, Argentina.</title>
        <authorList>
            <person name="Ghio S."/>
            <person name="Caceres A.M."/>
            <person name="Talia P."/>
            <person name="Grasso D."/>
            <person name="Campos E."/>
        </authorList>
    </citation>
    <scope>NUCLEOTIDE SEQUENCE [LARGE SCALE GENOMIC DNA]</scope>
    <source>
        <strain evidence="2 3">A59</strain>
    </source>
</reference>
<evidence type="ECO:0000313" key="2">
    <source>
        <dbReference type="EMBL" id="KOY12704.1"/>
    </source>
</evidence>
<protein>
    <recommendedName>
        <fullName evidence="1">DhaL domain-containing protein</fullName>
    </recommendedName>
</protein>
<organism evidence="2 3">
    <name type="scientific">Paenibacillus xylanivorans</name>
    <dbReference type="NCBI Taxonomy" id="1705561"/>
    <lineage>
        <taxon>Bacteria</taxon>
        <taxon>Bacillati</taxon>
        <taxon>Bacillota</taxon>
        <taxon>Bacilli</taxon>
        <taxon>Bacillales</taxon>
        <taxon>Paenibacillaceae</taxon>
        <taxon>Paenibacillus</taxon>
    </lineage>
</organism>
<dbReference type="RefSeq" id="WP_053784313.1">
    <property type="nucleotide sequence ID" value="NZ_LITU01000083.1"/>
</dbReference>
<gene>
    <name evidence="2" type="ORF">AMS66_30340</name>
</gene>
<sequence>MSIRSLNGTDFTAMILAGAEQLGQHAEHVNSLNVFPVPDGDTGTNMNLTMSAGVAEIKRKSSASIGEAAGILSKGLLMGARGNSGVILSQLFRGFSRSAAPYEELNTLQFAAALQNGVDAAYKAVVKPVEGTILTVAKEAAKHASYYARRTNDITELMNEVLLKAKEALAMTPELLPVLKQVGVVDSGGQGLVYIYEGFMDVLLQTDGAASRTSFQKSVQPTVAASALKLPAPPEVVSAKPAQQVIVPEMPMSAQARLETEDIEFLYDMEFFINRELGENAGVAFDDEGFRKALSVNGDSIIIIADDEVIKVHVHSKTPGEVLNLALRYGEITQIHILNMREQHRDLLTAGMDIAPSPELFAEIPPEATRILEQAEPPADEMAPYGFIAVSSGDGIAEIFKSLGVDVVLSGGQTMNPSTEDFVKAVRSIAAEQVFILPNNSNIVLAAQQARELLEDERRITVIPSKTIPQGMAAAFAFQEDESAETNRDHMLEAISRVQSGQVTHAVRDTQYDELDIKAGHYIGIHNSKIVATDESMLHACEGLLQQMMESGDEVITILEGDEATPEITDALVAWIEEQYPDAEVEVHLGGQPVYYYLFSVES</sequence>
<dbReference type="EMBL" id="LITU01000083">
    <property type="protein sequence ID" value="KOY12704.1"/>
    <property type="molecule type" value="Genomic_DNA"/>
</dbReference>
<dbReference type="SUPFAM" id="SSF101473">
    <property type="entry name" value="DhaL-like"/>
    <property type="match status" value="1"/>
</dbReference>
<dbReference type="GO" id="GO:0004371">
    <property type="term" value="F:glycerone kinase activity"/>
    <property type="evidence" value="ECO:0007669"/>
    <property type="project" value="InterPro"/>
</dbReference>
<dbReference type="PROSITE" id="PS51480">
    <property type="entry name" value="DHAL"/>
    <property type="match status" value="1"/>
</dbReference>
<dbReference type="InterPro" id="IPR048394">
    <property type="entry name" value="FakA-like_M"/>
</dbReference>
<dbReference type="Pfam" id="PF21645">
    <property type="entry name" value="FakA-like_M"/>
    <property type="match status" value="1"/>
</dbReference>
<dbReference type="SMART" id="SM01120">
    <property type="entry name" value="Dak2"/>
    <property type="match status" value="1"/>
</dbReference>
<dbReference type="InterPro" id="IPR033470">
    <property type="entry name" value="FakA-like_C"/>
</dbReference>